<reference evidence="2 3" key="1">
    <citation type="submission" date="2019-05" db="EMBL/GenBank/DDBJ databases">
        <title>Emergence of the Ug99 lineage of the wheat stem rust pathogen through somatic hybridization.</title>
        <authorList>
            <person name="Li F."/>
            <person name="Upadhyaya N.M."/>
            <person name="Sperschneider J."/>
            <person name="Matny O."/>
            <person name="Nguyen-Phuc H."/>
            <person name="Mago R."/>
            <person name="Raley C."/>
            <person name="Miller M.E."/>
            <person name="Silverstein K.A.T."/>
            <person name="Henningsen E."/>
            <person name="Hirsch C.D."/>
            <person name="Visser B."/>
            <person name="Pretorius Z.A."/>
            <person name="Steffenson B.J."/>
            <person name="Schwessinger B."/>
            <person name="Dodds P.N."/>
            <person name="Figueroa M."/>
        </authorList>
    </citation>
    <scope>NUCLEOTIDE SEQUENCE [LARGE SCALE GENOMIC DNA]</scope>
    <source>
        <strain evidence="2 3">Ug99</strain>
    </source>
</reference>
<comment type="caution">
    <text evidence="2">The sequence shown here is derived from an EMBL/GenBank/DDBJ whole genome shotgun (WGS) entry which is preliminary data.</text>
</comment>
<evidence type="ECO:0000313" key="2">
    <source>
        <dbReference type="EMBL" id="KAA1068178.1"/>
    </source>
</evidence>
<gene>
    <name evidence="2" type="ORF">PGTUg99_024551</name>
</gene>
<sequence length="115" mass="12770">MRVIVLLMTITAASVPAAYVRPTDQICALCMNNDDLAYPTETTLNPSDPHTGWRICNTIKSANTNCGGLVQGKDYRCHRCGHLAFFPIKNCLGCNKSHSHWYHKEQTSWGGTSNQ</sequence>
<feature type="signal peptide" evidence="1">
    <location>
        <begin position="1"/>
        <end position="17"/>
    </location>
</feature>
<organism evidence="2 3">
    <name type="scientific">Puccinia graminis f. sp. tritici</name>
    <dbReference type="NCBI Taxonomy" id="56615"/>
    <lineage>
        <taxon>Eukaryota</taxon>
        <taxon>Fungi</taxon>
        <taxon>Dikarya</taxon>
        <taxon>Basidiomycota</taxon>
        <taxon>Pucciniomycotina</taxon>
        <taxon>Pucciniomycetes</taxon>
        <taxon>Pucciniales</taxon>
        <taxon>Pucciniaceae</taxon>
        <taxon>Puccinia</taxon>
    </lineage>
</organism>
<accession>A0A5B0LWW2</accession>
<evidence type="ECO:0008006" key="4">
    <source>
        <dbReference type="Google" id="ProtNLM"/>
    </source>
</evidence>
<feature type="chain" id="PRO_5022690697" description="Secreted protein" evidence="1">
    <location>
        <begin position="18"/>
        <end position="115"/>
    </location>
</feature>
<keyword evidence="1" id="KW-0732">Signal</keyword>
<dbReference type="EMBL" id="VDEP01000506">
    <property type="protein sequence ID" value="KAA1068178.1"/>
    <property type="molecule type" value="Genomic_DNA"/>
</dbReference>
<protein>
    <recommendedName>
        <fullName evidence="4">Secreted protein</fullName>
    </recommendedName>
</protein>
<dbReference type="Proteomes" id="UP000325313">
    <property type="component" value="Unassembled WGS sequence"/>
</dbReference>
<dbReference type="AlphaFoldDB" id="A0A5B0LWW2"/>
<evidence type="ECO:0000256" key="1">
    <source>
        <dbReference type="SAM" id="SignalP"/>
    </source>
</evidence>
<evidence type="ECO:0000313" key="3">
    <source>
        <dbReference type="Proteomes" id="UP000325313"/>
    </source>
</evidence>
<proteinExistence type="predicted"/>
<name>A0A5B0LWW2_PUCGR</name>